<feature type="compositionally biased region" description="Polar residues" evidence="1">
    <location>
        <begin position="146"/>
        <end position="162"/>
    </location>
</feature>
<feature type="compositionally biased region" description="Polar residues" evidence="1">
    <location>
        <begin position="248"/>
        <end position="258"/>
    </location>
</feature>
<evidence type="ECO:0000313" key="3">
    <source>
        <dbReference type="Proteomes" id="UP000279259"/>
    </source>
</evidence>
<proteinExistence type="predicted"/>
<dbReference type="OrthoDB" id="2564865at2759"/>
<feature type="compositionally biased region" description="Pro residues" evidence="1">
    <location>
        <begin position="200"/>
        <end position="209"/>
    </location>
</feature>
<name>A0A427YI47_9TREE</name>
<dbReference type="Proteomes" id="UP000279259">
    <property type="component" value="Unassembled WGS sequence"/>
</dbReference>
<feature type="compositionally biased region" description="Low complexity" evidence="1">
    <location>
        <begin position="174"/>
        <end position="183"/>
    </location>
</feature>
<feature type="compositionally biased region" description="Low complexity" evidence="1">
    <location>
        <begin position="492"/>
        <end position="508"/>
    </location>
</feature>
<evidence type="ECO:0000256" key="1">
    <source>
        <dbReference type="SAM" id="MobiDB-lite"/>
    </source>
</evidence>
<feature type="compositionally biased region" description="Basic and acidic residues" evidence="1">
    <location>
        <begin position="521"/>
        <end position="531"/>
    </location>
</feature>
<feature type="region of interest" description="Disordered" evidence="1">
    <location>
        <begin position="550"/>
        <end position="569"/>
    </location>
</feature>
<gene>
    <name evidence="2" type="ORF">EHS25_009934</name>
</gene>
<keyword evidence="3" id="KW-1185">Reference proteome</keyword>
<feature type="compositionally biased region" description="Basic and acidic residues" evidence="1">
    <location>
        <begin position="441"/>
        <end position="458"/>
    </location>
</feature>
<feature type="region of interest" description="Disordered" evidence="1">
    <location>
        <begin position="237"/>
        <end position="405"/>
    </location>
</feature>
<sequence>MPAFPIPALPSLDSFRSFINTSPPVFYPAEAANHVRPTRERRRSDHTTRPPSRSETGSGSGSHEPGRSRSRSTTGVAGVDSPLRRPRPEESGPSHTHAHTHTHARAPSSSSGTLMPANASAIDMDLSGDWEPLSLPPVAGGHLTRRNSTGARAQPDITNALSLSFDPIPPLRAPSGCSSSPGRPGHRRSHSAAPTTTPAFAPPPVPPPSTRRTYAPFGRLREFSRNPLASTSAVSLPTLVELDGPNHDVSSSNDTIETMSERGSPLVRPRNRRLSKASAISPASPLIPARSPPMSPLSVSDFALPSIDSSDSDESEESRPLSGPSSSSSSETRTGTGTGTSEAWQASSVPPPQAVGRMRPRPPARSWSQDIVDLRPNNTDPLSLFASSMTPGHGHGRRHSVTAASSSVSNVAVLANWSFPSPPDRQPVPTSDTANPLSEPVRGRSPDHASRRLRERLRTLSQLDTTVLPGPEPLAGSGSKRPDVARSNTTAQLQSQSPFQIPSIQSLPPTGPRAAVTPQGDRGDGGDRVDRSSGLSLAVRLELSRSRANTLSFSPGSLTDDSTSTSSILCPSPTASIVSLPPPPLHLERDIHPGSISASATVALATRDDKEVWWKRWGSRRRSLADHAVSTLKTSIEADIARLGINDVDLDASPKITEDDGDGDEDLGIDTQISLEEQFLDFDDI</sequence>
<reference evidence="2 3" key="1">
    <citation type="submission" date="2018-11" db="EMBL/GenBank/DDBJ databases">
        <title>Genome sequence of Saitozyma podzolica DSM 27192.</title>
        <authorList>
            <person name="Aliyu H."/>
            <person name="Gorte O."/>
            <person name="Ochsenreither K."/>
        </authorList>
    </citation>
    <scope>NUCLEOTIDE SEQUENCE [LARGE SCALE GENOMIC DNA]</scope>
    <source>
        <strain evidence="2 3">DSM 27192</strain>
    </source>
</reference>
<feature type="compositionally biased region" description="Low complexity" evidence="1">
    <location>
        <begin position="320"/>
        <end position="342"/>
    </location>
</feature>
<feature type="compositionally biased region" description="Basic and acidic residues" evidence="1">
    <location>
        <begin position="82"/>
        <end position="92"/>
    </location>
</feature>
<dbReference type="STRING" id="1890683.A0A427YI47"/>
<protein>
    <submittedName>
        <fullName evidence="2">Uncharacterized protein</fullName>
    </submittedName>
</protein>
<feature type="compositionally biased region" description="Low complexity" evidence="1">
    <location>
        <begin position="557"/>
        <end position="567"/>
    </location>
</feature>
<accession>A0A427YI47</accession>
<feature type="region of interest" description="Disordered" evidence="1">
    <location>
        <begin position="417"/>
        <end position="532"/>
    </location>
</feature>
<organism evidence="2 3">
    <name type="scientific">Saitozyma podzolica</name>
    <dbReference type="NCBI Taxonomy" id="1890683"/>
    <lineage>
        <taxon>Eukaryota</taxon>
        <taxon>Fungi</taxon>
        <taxon>Dikarya</taxon>
        <taxon>Basidiomycota</taxon>
        <taxon>Agaricomycotina</taxon>
        <taxon>Tremellomycetes</taxon>
        <taxon>Tremellales</taxon>
        <taxon>Trimorphomycetaceae</taxon>
        <taxon>Saitozyma</taxon>
    </lineage>
</organism>
<comment type="caution">
    <text evidence="2">The sequence shown here is derived from an EMBL/GenBank/DDBJ whole genome shotgun (WGS) entry which is preliminary data.</text>
</comment>
<feature type="compositionally biased region" description="Polar residues" evidence="1">
    <location>
        <begin position="376"/>
        <end position="390"/>
    </location>
</feature>
<feature type="region of interest" description="Disordered" evidence="1">
    <location>
        <begin position="1"/>
        <end position="215"/>
    </location>
</feature>
<dbReference type="AlphaFoldDB" id="A0A427YI47"/>
<evidence type="ECO:0000313" key="2">
    <source>
        <dbReference type="EMBL" id="RSH90759.1"/>
    </source>
</evidence>
<dbReference type="EMBL" id="RSCD01000009">
    <property type="protein sequence ID" value="RSH90759.1"/>
    <property type="molecule type" value="Genomic_DNA"/>
</dbReference>